<evidence type="ECO:0000313" key="3">
    <source>
        <dbReference type="Proteomes" id="UP000188268"/>
    </source>
</evidence>
<dbReference type="EMBL" id="AWWV01015577">
    <property type="protein sequence ID" value="OMO52120.1"/>
    <property type="molecule type" value="Genomic_DNA"/>
</dbReference>
<proteinExistence type="predicted"/>
<feature type="compositionally biased region" description="Basic and acidic residues" evidence="1">
    <location>
        <begin position="1"/>
        <end position="11"/>
    </location>
</feature>
<accession>A0A1R3G279</accession>
<dbReference type="Proteomes" id="UP000188268">
    <property type="component" value="Unassembled WGS sequence"/>
</dbReference>
<reference evidence="2 3" key="1">
    <citation type="submission" date="2013-09" db="EMBL/GenBank/DDBJ databases">
        <title>Corchorus capsularis genome sequencing.</title>
        <authorList>
            <person name="Alam M."/>
            <person name="Haque M.S."/>
            <person name="Islam M.S."/>
            <person name="Emdad E.M."/>
            <person name="Islam M.M."/>
            <person name="Ahmed B."/>
            <person name="Halim A."/>
            <person name="Hossen Q.M.M."/>
            <person name="Hossain M.Z."/>
            <person name="Ahmed R."/>
            <person name="Khan M.M."/>
            <person name="Islam R."/>
            <person name="Rashid M.M."/>
            <person name="Khan S.A."/>
            <person name="Rahman M.S."/>
            <person name="Alam M."/>
        </authorList>
    </citation>
    <scope>NUCLEOTIDE SEQUENCE [LARGE SCALE GENOMIC DNA]</scope>
    <source>
        <strain evidence="3">cv. CVL-1</strain>
        <tissue evidence="2">Whole seedling</tissue>
    </source>
</reference>
<gene>
    <name evidence="2" type="ORF">CCACVL1_29349</name>
</gene>
<protein>
    <submittedName>
        <fullName evidence="2">Uncharacterized protein</fullName>
    </submittedName>
</protein>
<comment type="caution">
    <text evidence="2">The sequence shown here is derived from an EMBL/GenBank/DDBJ whole genome shotgun (WGS) entry which is preliminary data.</text>
</comment>
<feature type="region of interest" description="Disordered" evidence="1">
    <location>
        <begin position="1"/>
        <end position="25"/>
    </location>
</feature>
<evidence type="ECO:0000313" key="2">
    <source>
        <dbReference type="EMBL" id="OMO52120.1"/>
    </source>
</evidence>
<keyword evidence="3" id="KW-1185">Reference proteome</keyword>
<organism evidence="2 3">
    <name type="scientific">Corchorus capsularis</name>
    <name type="common">Jute</name>
    <dbReference type="NCBI Taxonomy" id="210143"/>
    <lineage>
        <taxon>Eukaryota</taxon>
        <taxon>Viridiplantae</taxon>
        <taxon>Streptophyta</taxon>
        <taxon>Embryophyta</taxon>
        <taxon>Tracheophyta</taxon>
        <taxon>Spermatophyta</taxon>
        <taxon>Magnoliopsida</taxon>
        <taxon>eudicotyledons</taxon>
        <taxon>Gunneridae</taxon>
        <taxon>Pentapetalae</taxon>
        <taxon>rosids</taxon>
        <taxon>malvids</taxon>
        <taxon>Malvales</taxon>
        <taxon>Malvaceae</taxon>
        <taxon>Grewioideae</taxon>
        <taxon>Apeibeae</taxon>
        <taxon>Corchorus</taxon>
    </lineage>
</organism>
<name>A0A1R3G279_COCAP</name>
<dbReference type="AlphaFoldDB" id="A0A1R3G279"/>
<evidence type="ECO:0000256" key="1">
    <source>
        <dbReference type="SAM" id="MobiDB-lite"/>
    </source>
</evidence>
<dbReference type="Gramene" id="OMO52120">
    <property type="protein sequence ID" value="OMO52120"/>
    <property type="gene ID" value="CCACVL1_29349"/>
</dbReference>
<sequence length="45" mass="5256">MAKADKHDHSARTSTSQDNKIAIKQYEIRVDQRRVKGEEQDKQSK</sequence>